<dbReference type="Pfam" id="PF13359">
    <property type="entry name" value="DDE_Tnp_4"/>
    <property type="match status" value="1"/>
</dbReference>
<evidence type="ECO:0000313" key="4">
    <source>
        <dbReference type="EMBL" id="CAE0503077.1"/>
    </source>
</evidence>
<evidence type="ECO:0000256" key="1">
    <source>
        <dbReference type="ARBA" id="ARBA00001968"/>
    </source>
</evidence>
<name>A0A6S8NUF0_DUNTE</name>
<dbReference type="AlphaFoldDB" id="A0A6S8NUF0"/>
<evidence type="ECO:0000259" key="3">
    <source>
        <dbReference type="Pfam" id="PF13359"/>
    </source>
</evidence>
<sequence length="102" mass="11411">MRIEKPYHWGDVYYYFMKHMAIILFVCVDAHGNFTFVSAGGAGQVGDAHTWNCSALRAKIDYGSWLALPPNARMEEMTIDGTVFKPYICADSAFALTPNPTK</sequence>
<accession>A0A6S8NUF0</accession>
<gene>
    <name evidence="4" type="ORF">DTER00134_LOCUS18150</name>
    <name evidence="5" type="ORF">DTER00134_LOCUS18152</name>
</gene>
<dbReference type="InterPro" id="IPR027806">
    <property type="entry name" value="HARBI1_dom"/>
</dbReference>
<dbReference type="GO" id="GO:0046872">
    <property type="term" value="F:metal ion binding"/>
    <property type="evidence" value="ECO:0007669"/>
    <property type="project" value="UniProtKB-KW"/>
</dbReference>
<organism evidence="4">
    <name type="scientific">Dunaliella tertiolecta</name>
    <name type="common">Green alga</name>
    <dbReference type="NCBI Taxonomy" id="3047"/>
    <lineage>
        <taxon>Eukaryota</taxon>
        <taxon>Viridiplantae</taxon>
        <taxon>Chlorophyta</taxon>
        <taxon>core chlorophytes</taxon>
        <taxon>Chlorophyceae</taxon>
        <taxon>CS clade</taxon>
        <taxon>Chlamydomonadales</taxon>
        <taxon>Dunaliellaceae</taxon>
        <taxon>Dunaliella</taxon>
    </lineage>
</organism>
<feature type="domain" description="DDE Tnp4" evidence="3">
    <location>
        <begin position="2"/>
        <end position="98"/>
    </location>
</feature>
<comment type="cofactor">
    <cofactor evidence="1">
        <name>a divalent metal cation</name>
        <dbReference type="ChEBI" id="CHEBI:60240"/>
    </cofactor>
</comment>
<protein>
    <recommendedName>
        <fullName evidence="3">DDE Tnp4 domain-containing protein</fullName>
    </recommendedName>
</protein>
<evidence type="ECO:0000256" key="2">
    <source>
        <dbReference type="ARBA" id="ARBA00022723"/>
    </source>
</evidence>
<keyword evidence="2" id="KW-0479">Metal-binding</keyword>
<reference evidence="4" key="1">
    <citation type="submission" date="2021-01" db="EMBL/GenBank/DDBJ databases">
        <authorList>
            <person name="Corre E."/>
            <person name="Pelletier E."/>
            <person name="Niang G."/>
            <person name="Scheremetjew M."/>
            <person name="Finn R."/>
            <person name="Kale V."/>
            <person name="Holt S."/>
            <person name="Cochrane G."/>
            <person name="Meng A."/>
            <person name="Brown T."/>
            <person name="Cohen L."/>
        </authorList>
    </citation>
    <scope>NUCLEOTIDE SEQUENCE</scope>
    <source>
        <strain evidence="4">CCMP1320</strain>
    </source>
</reference>
<dbReference type="EMBL" id="HBIP01029973">
    <property type="protein sequence ID" value="CAE0503077.1"/>
    <property type="molecule type" value="Transcribed_RNA"/>
</dbReference>
<evidence type="ECO:0000313" key="5">
    <source>
        <dbReference type="EMBL" id="CAE0503079.1"/>
    </source>
</evidence>
<dbReference type="EMBL" id="HBIP01029976">
    <property type="protein sequence ID" value="CAE0503079.1"/>
    <property type="molecule type" value="Transcribed_RNA"/>
</dbReference>
<proteinExistence type="predicted"/>